<organism evidence="1">
    <name type="scientific">Mantoniella tinhauana virus 1</name>
    <dbReference type="NCBI Taxonomy" id="3111543"/>
    <lineage>
        <taxon>Viruses</taxon>
    </lineage>
</organism>
<accession>A0AB38ZM22</accession>
<evidence type="ECO:0000313" key="1">
    <source>
        <dbReference type="EMBL" id="XAO13372.1"/>
    </source>
</evidence>
<sequence>MYVYLFIAIGILILIMQNRSRGVKASIDKLVKQSAKYAITAQQDASPVMSVRHGNYAAAYVHALGDIATDTQIHNATGIDVKKFREHIFNVQEMTTKKTIDKFPDFAGQSDIYLSEIINNT</sequence>
<protein>
    <submittedName>
        <fullName evidence="1">Uncharacterized protein</fullName>
    </submittedName>
</protein>
<proteinExistence type="predicted"/>
<reference evidence="1" key="1">
    <citation type="submission" date="2024-01" db="EMBL/GenBank/DDBJ databases">
        <title>Genomic and biogeographic characterisation of Mantoniella tinhauana virus 1, the first discovered Mantoniella-infecting prasinovirus.</title>
        <authorList>
            <person name="Rey Redondo E."/>
            <person name="Yung C.C.M."/>
        </authorList>
    </citation>
    <scope>NUCLEOTIDE SEQUENCE</scope>
    <source>
        <strain evidence="1">Lau Fau Shan</strain>
    </source>
</reference>
<dbReference type="EMBL" id="PP130629">
    <property type="protein sequence ID" value="XAO13372.1"/>
    <property type="molecule type" value="Genomic_DNA"/>
</dbReference>
<name>A0AB38ZM22_9VIRU</name>